<accession>A0AAV1XTR5</accession>
<organism evidence="2 3">
    <name type="scientific">Lupinus luteus</name>
    <name type="common">European yellow lupine</name>
    <dbReference type="NCBI Taxonomy" id="3873"/>
    <lineage>
        <taxon>Eukaryota</taxon>
        <taxon>Viridiplantae</taxon>
        <taxon>Streptophyta</taxon>
        <taxon>Embryophyta</taxon>
        <taxon>Tracheophyta</taxon>
        <taxon>Spermatophyta</taxon>
        <taxon>Magnoliopsida</taxon>
        <taxon>eudicotyledons</taxon>
        <taxon>Gunneridae</taxon>
        <taxon>Pentapetalae</taxon>
        <taxon>rosids</taxon>
        <taxon>fabids</taxon>
        <taxon>Fabales</taxon>
        <taxon>Fabaceae</taxon>
        <taxon>Papilionoideae</taxon>
        <taxon>50 kb inversion clade</taxon>
        <taxon>genistoids sensu lato</taxon>
        <taxon>core genistoids</taxon>
        <taxon>Genisteae</taxon>
        <taxon>Lupinus</taxon>
    </lineage>
</organism>
<dbReference type="Proteomes" id="UP001497480">
    <property type="component" value="Unassembled WGS sequence"/>
</dbReference>
<dbReference type="InterPro" id="IPR040003">
    <property type="entry name" value="PG18-like"/>
</dbReference>
<feature type="compositionally biased region" description="Basic and acidic residues" evidence="1">
    <location>
        <begin position="133"/>
        <end position="142"/>
    </location>
</feature>
<evidence type="ECO:0000256" key="1">
    <source>
        <dbReference type="SAM" id="MobiDB-lite"/>
    </source>
</evidence>
<comment type="caution">
    <text evidence="2">The sequence shown here is derived from an EMBL/GenBank/DDBJ whole genome shotgun (WGS) entry which is preliminary data.</text>
</comment>
<dbReference type="PANTHER" id="PTHR35745:SF1">
    <property type="entry name" value="OS04G0513000 PROTEIN"/>
    <property type="match status" value="1"/>
</dbReference>
<dbReference type="AlphaFoldDB" id="A0AAV1XTR5"/>
<feature type="compositionally biased region" description="Basic and acidic residues" evidence="1">
    <location>
        <begin position="189"/>
        <end position="199"/>
    </location>
</feature>
<keyword evidence="3" id="KW-1185">Reference proteome</keyword>
<protein>
    <submittedName>
        <fullName evidence="2">Uncharacterized protein</fullName>
    </submittedName>
</protein>
<evidence type="ECO:0000313" key="3">
    <source>
        <dbReference type="Proteomes" id="UP001497480"/>
    </source>
</evidence>
<feature type="compositionally biased region" description="Low complexity" evidence="1">
    <location>
        <begin position="158"/>
        <end position="183"/>
    </location>
</feature>
<dbReference type="GO" id="GO:0010027">
    <property type="term" value="P:thylakoid membrane organization"/>
    <property type="evidence" value="ECO:0007669"/>
    <property type="project" value="InterPro"/>
</dbReference>
<evidence type="ECO:0000313" key="2">
    <source>
        <dbReference type="EMBL" id="CAL0324420.1"/>
    </source>
</evidence>
<name>A0AAV1XTR5_LUPLU</name>
<dbReference type="PANTHER" id="PTHR35745">
    <property type="entry name" value="BNACNNG14650D PROTEIN"/>
    <property type="match status" value="1"/>
</dbReference>
<dbReference type="Pfam" id="PF20711">
    <property type="entry name" value="DUF6825"/>
    <property type="match status" value="1"/>
</dbReference>
<feature type="region of interest" description="Disordered" evidence="1">
    <location>
        <begin position="133"/>
        <end position="199"/>
    </location>
</feature>
<sequence>MNSMVSVSAFTTFSSSSSTFSKSHFPFYQFSYFSPSYKPICIAIPFKMGSQKMGIVPCNSSIRPNGSSSGDGDSSSTNVLDAFFLGKAVAEVVNERIESTVGEILSAVGRLQAEKHKQVQIFQEDVFERARKAKAEAAREPTEAQELISKSAVDTKLAESPSPRPSNSSSDSVTSVSSTNASETYTEPANKEDPAANDV</sequence>
<proteinExistence type="predicted"/>
<gene>
    <name evidence="2" type="ORF">LLUT_LOCUS25480</name>
</gene>
<dbReference type="EMBL" id="CAXHTB010000018">
    <property type="protein sequence ID" value="CAL0324420.1"/>
    <property type="molecule type" value="Genomic_DNA"/>
</dbReference>
<reference evidence="2 3" key="1">
    <citation type="submission" date="2024-03" db="EMBL/GenBank/DDBJ databases">
        <authorList>
            <person name="Martinez-Hernandez J."/>
        </authorList>
    </citation>
    <scope>NUCLEOTIDE SEQUENCE [LARGE SCALE GENOMIC DNA]</scope>
</reference>
<dbReference type="GO" id="GO:0009535">
    <property type="term" value="C:chloroplast thylakoid membrane"/>
    <property type="evidence" value="ECO:0007669"/>
    <property type="project" value="TreeGrafter"/>
</dbReference>